<dbReference type="SUPFAM" id="SSF69318">
    <property type="entry name" value="Integrin alpha N-terminal domain"/>
    <property type="match status" value="2"/>
</dbReference>
<dbReference type="InterPro" id="IPR045232">
    <property type="entry name" value="FAM234"/>
</dbReference>
<keyword evidence="4" id="KW-1133">Transmembrane helix</keyword>
<sequence>MKKLFSVLLLIQITLAEDINIWISNVQQNSVSVSMVANTEVVGFQFGIDVSEFEGDLFAPVDSIFYNDSGESVTSTVIQPLSGIVIDADFTCFINTSGLLVSFSLANSPIASTDSVVLVELPWLPSDVNIEDVSIVDPLFIGLDENGAPITLEVEYGLIEYQEGWPYYTNTQVISSPAIADMDMDGSPEILFGEYNGRFHILESDGSDICWLDTGNQIWGSPAVADIDNDGILEVMITSKNQHMYILDGNCNVELNFNAEQFLMGTPTLGNLDNDEELEIVFGGYSNPGKLFALNHDGSPVENFPVVLDEKIQRGVALADFNGNGKMDIVLGTDDEHIYLIYDNGQVADGFPFTAENDFRSAPVVVEVMGEKIIFAGNRDNNLYAVNPDGSLRFTVVTGDDISTSPGVVETEEGPAIFFGSEDGKLYGVNSAGLPLSGWPIDVGSEIIGSPAFTDLDNDGTPEIISAVSGMDLLIFRMDGSPYADIPIEFEMPFSGSPAVQDLDNDGDLEIVIGSTNSLIAVDIKDLGNSNNYWNMYRGNVHRTGYFGSTSGSGTISVDYIPDWNLVGLPMSVEDPYHLSVYPDALEGTLYSFDGNYVQENDFITGTGYWLRFPDGGTAIISGSTIYSLIISMMNDWNLISGISSSVPATSIQDPEGILLPGTLFEFDGSYIQAETLEPGKGYWIRSAGPGEIIISDDIRAKRLPFISKMDGANTISFDDQTLYFGVTVPDNEKLSYSVPPKPPSGVFDARFQGDWIYCEDSGKIELTGQAEPLSISFNIANKTTWVLINIESDEEYDLSGSGELIIAEVLNEFILQKNSVLPHSYALHQNFPNPFNPVTSLRYDLPEQSFVTLTIYDLIGREITQLVNTTQEAGFRSVEWDATDSFGKPVSAGIYLYKITTGEFVQTKKMVLVK</sequence>
<feature type="domain" description="FlgD/Vpr Ig-like" evidence="6">
    <location>
        <begin position="841"/>
        <end position="902"/>
    </location>
</feature>
<dbReference type="PANTHER" id="PTHR21419:SF23">
    <property type="entry name" value="PROTEIN DEFECTIVE IN EXINE FORMATION 1"/>
    <property type="match status" value="1"/>
</dbReference>
<evidence type="ECO:0000256" key="4">
    <source>
        <dbReference type="ARBA" id="ARBA00022989"/>
    </source>
</evidence>
<organism evidence="7">
    <name type="scientific">marine metagenome</name>
    <dbReference type="NCBI Taxonomy" id="408172"/>
    <lineage>
        <taxon>unclassified sequences</taxon>
        <taxon>metagenomes</taxon>
        <taxon>ecological metagenomes</taxon>
    </lineage>
</organism>
<evidence type="ECO:0000313" key="7">
    <source>
        <dbReference type="EMBL" id="SVA23486.1"/>
    </source>
</evidence>
<protein>
    <recommendedName>
        <fullName evidence="6">FlgD/Vpr Ig-like domain-containing protein</fullName>
    </recommendedName>
</protein>
<dbReference type="InterPro" id="IPR015943">
    <property type="entry name" value="WD40/YVTN_repeat-like_dom_sf"/>
</dbReference>
<dbReference type="AlphaFoldDB" id="A0A381U5J7"/>
<dbReference type="InterPro" id="IPR028994">
    <property type="entry name" value="Integrin_alpha_N"/>
</dbReference>
<evidence type="ECO:0000256" key="5">
    <source>
        <dbReference type="ARBA" id="ARBA00023136"/>
    </source>
</evidence>
<dbReference type="Gene3D" id="2.130.10.10">
    <property type="entry name" value="YVTN repeat-like/Quinoprotein amine dehydrogenase"/>
    <property type="match status" value="1"/>
</dbReference>
<evidence type="ECO:0000256" key="1">
    <source>
        <dbReference type="ARBA" id="ARBA00004167"/>
    </source>
</evidence>
<dbReference type="InterPro" id="IPR026444">
    <property type="entry name" value="Secre_tail"/>
</dbReference>
<dbReference type="Pfam" id="PF13517">
    <property type="entry name" value="FG-GAP_3"/>
    <property type="match status" value="3"/>
</dbReference>
<dbReference type="NCBIfam" id="TIGR04183">
    <property type="entry name" value="Por_Secre_tail"/>
    <property type="match status" value="1"/>
</dbReference>
<dbReference type="PANTHER" id="PTHR21419">
    <property type="match status" value="1"/>
</dbReference>
<proteinExistence type="predicted"/>
<accession>A0A381U5J7</accession>
<keyword evidence="5" id="KW-0472">Membrane</keyword>
<dbReference type="EMBL" id="UINC01005778">
    <property type="protein sequence ID" value="SVA23486.1"/>
    <property type="molecule type" value="Genomic_DNA"/>
</dbReference>
<dbReference type="Gene3D" id="2.60.40.4070">
    <property type="match status" value="1"/>
</dbReference>
<dbReference type="InterPro" id="IPR013517">
    <property type="entry name" value="FG-GAP"/>
</dbReference>
<keyword evidence="3" id="KW-0732">Signal</keyword>
<dbReference type="InterPro" id="IPR025965">
    <property type="entry name" value="FlgD/Vpr_Ig-like"/>
</dbReference>
<dbReference type="Pfam" id="PF13860">
    <property type="entry name" value="FlgD_ig"/>
    <property type="match status" value="1"/>
</dbReference>
<name>A0A381U5J7_9ZZZZ</name>
<keyword evidence="2" id="KW-0812">Transmembrane</keyword>
<reference evidence="7" key="1">
    <citation type="submission" date="2018-05" db="EMBL/GenBank/DDBJ databases">
        <authorList>
            <person name="Lanie J.A."/>
            <person name="Ng W.-L."/>
            <person name="Kazmierczak K.M."/>
            <person name="Andrzejewski T.M."/>
            <person name="Davidsen T.M."/>
            <person name="Wayne K.J."/>
            <person name="Tettelin H."/>
            <person name="Glass J.I."/>
            <person name="Rusch D."/>
            <person name="Podicherti R."/>
            <person name="Tsui H.-C.T."/>
            <person name="Winkler M.E."/>
        </authorList>
    </citation>
    <scope>NUCLEOTIDE SEQUENCE</scope>
</reference>
<evidence type="ECO:0000259" key="6">
    <source>
        <dbReference type="Pfam" id="PF13860"/>
    </source>
</evidence>
<dbReference type="GO" id="GO:0016020">
    <property type="term" value="C:membrane"/>
    <property type="evidence" value="ECO:0007669"/>
    <property type="project" value="UniProtKB-SubCell"/>
</dbReference>
<gene>
    <name evidence="7" type="ORF">METZ01_LOCUS76340</name>
</gene>
<comment type="subcellular location">
    <subcellularLocation>
        <location evidence="1">Membrane</location>
        <topology evidence="1">Single-pass membrane protein</topology>
    </subcellularLocation>
</comment>
<evidence type="ECO:0000256" key="2">
    <source>
        <dbReference type="ARBA" id="ARBA00022692"/>
    </source>
</evidence>
<evidence type="ECO:0000256" key="3">
    <source>
        <dbReference type="ARBA" id="ARBA00022729"/>
    </source>
</evidence>